<dbReference type="EMBL" id="VUJX02000009">
    <property type="protein sequence ID" value="KAL0932199.1"/>
    <property type="molecule type" value="Genomic_DNA"/>
</dbReference>
<proteinExistence type="predicted"/>
<dbReference type="Proteomes" id="UP000805649">
    <property type="component" value="Unassembled WGS sequence"/>
</dbReference>
<name>A0ACC3YJX4_COLTU</name>
<protein>
    <submittedName>
        <fullName evidence="1">Chromo domain-containing protein</fullName>
    </submittedName>
</protein>
<evidence type="ECO:0000313" key="1">
    <source>
        <dbReference type="EMBL" id="KAL0932199.1"/>
    </source>
</evidence>
<organism evidence="1 2">
    <name type="scientific">Colletotrichum truncatum</name>
    <name type="common">Anthracnose fungus</name>
    <name type="synonym">Colletotrichum capsici</name>
    <dbReference type="NCBI Taxonomy" id="5467"/>
    <lineage>
        <taxon>Eukaryota</taxon>
        <taxon>Fungi</taxon>
        <taxon>Dikarya</taxon>
        <taxon>Ascomycota</taxon>
        <taxon>Pezizomycotina</taxon>
        <taxon>Sordariomycetes</taxon>
        <taxon>Hypocreomycetidae</taxon>
        <taxon>Glomerellales</taxon>
        <taxon>Glomerellaceae</taxon>
        <taxon>Colletotrichum</taxon>
        <taxon>Colletotrichum truncatum species complex</taxon>
    </lineage>
</organism>
<gene>
    <name evidence="1" type="ORF">CTRU02_213152</name>
</gene>
<accession>A0ACC3YJX4</accession>
<evidence type="ECO:0000313" key="2">
    <source>
        <dbReference type="Proteomes" id="UP000805649"/>
    </source>
</evidence>
<keyword evidence="2" id="KW-1185">Reference proteome</keyword>
<reference evidence="1 2" key="1">
    <citation type="journal article" date="2020" name="Phytopathology">
        <title>Genome Sequence Resources of Colletotrichum truncatum, C. plurivorum, C. musicola, and C. sojae: Four Species Pathogenic to Soybean (Glycine max).</title>
        <authorList>
            <person name="Rogerio F."/>
            <person name="Boufleur T.R."/>
            <person name="Ciampi-Guillardi M."/>
            <person name="Sukno S.A."/>
            <person name="Thon M.R."/>
            <person name="Massola Junior N.S."/>
            <person name="Baroncelli R."/>
        </authorList>
    </citation>
    <scope>NUCLEOTIDE SEQUENCE [LARGE SCALE GENOMIC DNA]</scope>
    <source>
        <strain evidence="1 2">CMES1059</strain>
    </source>
</reference>
<comment type="caution">
    <text evidence="1">The sequence shown here is derived from an EMBL/GenBank/DDBJ whole genome shotgun (WGS) entry which is preliminary data.</text>
</comment>
<sequence length="539" mass="57930">MARLNESPGPGPQSANKHQITLKNGAFGNFLSSPAKPSGSQSPLPNKRIKSLTATGSPRSDASRSHSPPAQRLSSQIPLTSPTRKTLSDTAADDMDTADRSTPADVVTPAVVAESTPAESTPAESIPTPTAVAADIEVSPAAEVNAATPEPVIPRPGMVSSVRKTLSSVVNNFTGVRNGTATVTSTFEQTIVSRKRSREPEAEATPAPVEKEAEEEAEAANVTADINDTTIQLGNQIEEDVAAERAKSPVKEDVEAAPEVPAVPAIPAAPAPPAAEESEINVTTTANNTDKTDNSDNADTIEAAETTKPAAATSAAAAAAEDKDVDMENDAKNGLFVFDGIITHRRDPKDKTLFQLQVRWKHDEPTWEPESNIHEDAEEALFAYWDSVRGGRLGAMADKELWHALRVEKHKQKPNGKVELYVCWTGSRERSWEPEENMLQVARPLVEDYWASRGGREKLVKAVAAPVKKPRGRPRKASEPDEALKEPAQKKARQGRKRLLDDAVVGDDQAEKSVEEQAQVDGEGVKKRGRGRPRRSPVS</sequence>